<evidence type="ECO:0000313" key="2">
    <source>
        <dbReference type="WBParaSite" id="ES5_v2.g12636.t1"/>
    </source>
</evidence>
<proteinExistence type="predicted"/>
<name>A0AC34F6C0_9BILA</name>
<reference evidence="2" key="1">
    <citation type="submission" date="2022-11" db="UniProtKB">
        <authorList>
            <consortium name="WormBaseParasite"/>
        </authorList>
    </citation>
    <scope>IDENTIFICATION</scope>
</reference>
<sequence length="121" mass="13566">MLRDQRLLTAIARLVNAKESRNRDTDYALIMQADGSAQFFFPDQWIYNLPPPPPYMSPAISSNSIENHRNSLIDCSSISSSTSNSDDESPTSPTPPPLPTARRSQRAPRRNIIVMLRNATH</sequence>
<dbReference type="Proteomes" id="UP000887579">
    <property type="component" value="Unplaced"/>
</dbReference>
<dbReference type="WBParaSite" id="ES5_v2.g12636.t1">
    <property type="protein sequence ID" value="ES5_v2.g12636.t1"/>
    <property type="gene ID" value="ES5_v2.g12636"/>
</dbReference>
<accession>A0AC34F6C0</accession>
<protein>
    <submittedName>
        <fullName evidence="2">Uncharacterized protein</fullName>
    </submittedName>
</protein>
<organism evidence="1 2">
    <name type="scientific">Panagrolaimus sp. ES5</name>
    <dbReference type="NCBI Taxonomy" id="591445"/>
    <lineage>
        <taxon>Eukaryota</taxon>
        <taxon>Metazoa</taxon>
        <taxon>Ecdysozoa</taxon>
        <taxon>Nematoda</taxon>
        <taxon>Chromadorea</taxon>
        <taxon>Rhabditida</taxon>
        <taxon>Tylenchina</taxon>
        <taxon>Panagrolaimomorpha</taxon>
        <taxon>Panagrolaimoidea</taxon>
        <taxon>Panagrolaimidae</taxon>
        <taxon>Panagrolaimus</taxon>
    </lineage>
</organism>
<evidence type="ECO:0000313" key="1">
    <source>
        <dbReference type="Proteomes" id="UP000887579"/>
    </source>
</evidence>